<name>A0ABN2N0A7_9PSEU</name>
<evidence type="ECO:0000313" key="2">
    <source>
        <dbReference type="Proteomes" id="UP001500449"/>
    </source>
</evidence>
<accession>A0ABN2N0A7</accession>
<organism evidence="1 2">
    <name type="scientific">Pseudonocardia ailaonensis</name>
    <dbReference type="NCBI Taxonomy" id="367279"/>
    <lineage>
        <taxon>Bacteria</taxon>
        <taxon>Bacillati</taxon>
        <taxon>Actinomycetota</taxon>
        <taxon>Actinomycetes</taxon>
        <taxon>Pseudonocardiales</taxon>
        <taxon>Pseudonocardiaceae</taxon>
        <taxon>Pseudonocardia</taxon>
    </lineage>
</organism>
<comment type="caution">
    <text evidence="1">The sequence shown here is derived from an EMBL/GenBank/DDBJ whole genome shotgun (WGS) entry which is preliminary data.</text>
</comment>
<dbReference type="EMBL" id="BAAAQK010000005">
    <property type="protein sequence ID" value="GAA1844651.1"/>
    <property type="molecule type" value="Genomic_DNA"/>
</dbReference>
<dbReference type="Proteomes" id="UP001500449">
    <property type="component" value="Unassembled WGS sequence"/>
</dbReference>
<keyword evidence="2" id="KW-1185">Reference proteome</keyword>
<evidence type="ECO:0000313" key="1">
    <source>
        <dbReference type="EMBL" id="GAA1844651.1"/>
    </source>
</evidence>
<protein>
    <submittedName>
        <fullName evidence="1">Uncharacterized protein</fullName>
    </submittedName>
</protein>
<proteinExistence type="predicted"/>
<sequence length="91" mass="9967">MDELALHPLDLDLQQAKNLSDESDVRPSTTDQHKMHFARTGRLPASPDVKALHMTVVCCNAIGHSITKADLDNRRGMFAMGPQAPGQSDDE</sequence>
<gene>
    <name evidence="1" type="ORF">GCM10009836_25150</name>
</gene>
<reference evidence="1 2" key="1">
    <citation type="journal article" date="2019" name="Int. J. Syst. Evol. Microbiol.">
        <title>The Global Catalogue of Microorganisms (GCM) 10K type strain sequencing project: providing services to taxonomists for standard genome sequencing and annotation.</title>
        <authorList>
            <consortium name="The Broad Institute Genomics Platform"/>
            <consortium name="The Broad Institute Genome Sequencing Center for Infectious Disease"/>
            <person name="Wu L."/>
            <person name="Ma J."/>
        </authorList>
    </citation>
    <scope>NUCLEOTIDE SEQUENCE [LARGE SCALE GENOMIC DNA]</scope>
    <source>
        <strain evidence="1 2">JCM 16009</strain>
    </source>
</reference>